<accession>A0A923S294</accession>
<dbReference type="GO" id="GO:0003677">
    <property type="term" value="F:DNA binding"/>
    <property type="evidence" value="ECO:0007669"/>
    <property type="project" value="InterPro"/>
</dbReference>
<dbReference type="Gene3D" id="1.10.1240.10">
    <property type="entry name" value="Methionine synthase domain"/>
    <property type="match status" value="1"/>
</dbReference>
<dbReference type="Pfam" id="PF02310">
    <property type="entry name" value="B12-binding"/>
    <property type="match status" value="1"/>
</dbReference>
<dbReference type="EMBL" id="JACORU010000004">
    <property type="protein sequence ID" value="MBC5765244.1"/>
    <property type="molecule type" value="Genomic_DNA"/>
</dbReference>
<feature type="domain" description="HTH merR-type" evidence="1">
    <location>
        <begin position="9"/>
        <end position="63"/>
    </location>
</feature>
<dbReference type="InterPro" id="IPR036724">
    <property type="entry name" value="Cobalamin-bd_sf"/>
</dbReference>
<dbReference type="RefSeq" id="WP_187081724.1">
    <property type="nucleotide sequence ID" value="NZ_JACORU010000004.1"/>
</dbReference>
<evidence type="ECO:0000313" key="3">
    <source>
        <dbReference type="EMBL" id="MBC5765244.1"/>
    </source>
</evidence>
<dbReference type="InterPro" id="IPR009061">
    <property type="entry name" value="DNA-bd_dom_put_sf"/>
</dbReference>
<dbReference type="CDD" id="cd01104">
    <property type="entry name" value="HTH_MlrA-CarA"/>
    <property type="match status" value="1"/>
</dbReference>
<dbReference type="InterPro" id="IPR036594">
    <property type="entry name" value="Meth_synthase_dom"/>
</dbReference>
<feature type="domain" description="B12-binding" evidence="2">
    <location>
        <begin position="178"/>
        <end position="303"/>
    </location>
</feature>
<dbReference type="Proteomes" id="UP000596827">
    <property type="component" value="Unassembled WGS sequence"/>
</dbReference>
<evidence type="ECO:0000259" key="2">
    <source>
        <dbReference type="PROSITE" id="PS51332"/>
    </source>
</evidence>
<dbReference type="PROSITE" id="PS50937">
    <property type="entry name" value="HTH_MERR_2"/>
    <property type="match status" value="1"/>
</dbReference>
<dbReference type="Gene3D" id="1.10.1660.10">
    <property type="match status" value="1"/>
</dbReference>
<protein>
    <submittedName>
        <fullName evidence="3">Cobalamin B12-binding domain-containing protein</fullName>
    </submittedName>
</protein>
<keyword evidence="4" id="KW-1185">Reference proteome</keyword>
<dbReference type="GO" id="GO:0031419">
    <property type="term" value="F:cobalamin binding"/>
    <property type="evidence" value="ECO:0007669"/>
    <property type="project" value="InterPro"/>
</dbReference>
<evidence type="ECO:0000313" key="4">
    <source>
        <dbReference type="Proteomes" id="UP000596827"/>
    </source>
</evidence>
<dbReference type="InterPro" id="IPR006158">
    <property type="entry name" value="Cobalamin-bd"/>
</dbReference>
<dbReference type="PROSITE" id="PS51332">
    <property type="entry name" value="B12_BINDING"/>
    <property type="match status" value="1"/>
</dbReference>
<reference evidence="3" key="1">
    <citation type="submission" date="2020-08" db="EMBL/GenBank/DDBJ databases">
        <title>Ramlibacter sp. GTP1 16S ribosomal RNA gene genome sequencing and assembly.</title>
        <authorList>
            <person name="Kang M."/>
        </authorList>
    </citation>
    <scope>NUCLEOTIDE SEQUENCE</scope>
    <source>
        <strain evidence="3">GTP1</strain>
    </source>
</reference>
<evidence type="ECO:0000259" key="1">
    <source>
        <dbReference type="PROSITE" id="PS50937"/>
    </source>
</evidence>
<dbReference type="SUPFAM" id="SSF52242">
    <property type="entry name" value="Cobalamin (vitamin B12)-binding domain"/>
    <property type="match status" value="1"/>
</dbReference>
<dbReference type="AlphaFoldDB" id="A0A923S294"/>
<comment type="caution">
    <text evidence="3">The sequence shown here is derived from an EMBL/GenBank/DDBJ whole genome shotgun (WGS) entry which is preliminary data.</text>
</comment>
<organism evidence="3 4">
    <name type="scientific">Ramlibacter albus</name>
    <dbReference type="NCBI Taxonomy" id="2079448"/>
    <lineage>
        <taxon>Bacteria</taxon>
        <taxon>Pseudomonadati</taxon>
        <taxon>Pseudomonadota</taxon>
        <taxon>Betaproteobacteria</taxon>
        <taxon>Burkholderiales</taxon>
        <taxon>Comamonadaceae</taxon>
        <taxon>Ramlibacter</taxon>
    </lineage>
</organism>
<dbReference type="CDD" id="cd02065">
    <property type="entry name" value="B12-binding_like"/>
    <property type="match status" value="1"/>
</dbReference>
<gene>
    <name evidence="3" type="ORF">H8R02_12325</name>
</gene>
<dbReference type="SUPFAM" id="SSF46955">
    <property type="entry name" value="Putative DNA-binding domain"/>
    <property type="match status" value="1"/>
</dbReference>
<dbReference type="Pfam" id="PF13411">
    <property type="entry name" value="MerR_1"/>
    <property type="match status" value="1"/>
</dbReference>
<proteinExistence type="predicted"/>
<dbReference type="GO" id="GO:0046872">
    <property type="term" value="F:metal ion binding"/>
    <property type="evidence" value="ECO:0007669"/>
    <property type="project" value="InterPro"/>
</dbReference>
<dbReference type="GO" id="GO:0006355">
    <property type="term" value="P:regulation of DNA-templated transcription"/>
    <property type="evidence" value="ECO:0007669"/>
    <property type="project" value="InterPro"/>
</dbReference>
<sequence>MDPYAGKPISDVERDTGLPRATLRIWERRYGFPAPLRDGRGERMYPPEQVEQLRLMARLIEQGHRPARLLEGGPEEIRRLHGEAGAPPAPRSKGVSHLLRVLKKHDVGAVRQELAAMLAREGLAKFASRDLPALCQAVGEAWGAGELDVHEEHMFTECVQDLVRAPVAKLDAATRPEAPAVLLTTFEGESHALGLLMAQAMFALQGCRTVNLGVRLPVEQVVAACKAHGADLVGLSFTATINAAQVVRGLQELRGALPAPVRIWAGGPAPVLARRSVPGVRVVQDVGDVPALLAEDFALPLRRQ</sequence>
<dbReference type="Gene3D" id="3.40.50.280">
    <property type="entry name" value="Cobalamin-binding domain"/>
    <property type="match status" value="1"/>
</dbReference>
<name>A0A923S294_9BURK</name>
<dbReference type="InterPro" id="IPR000551">
    <property type="entry name" value="MerR-type_HTH_dom"/>
</dbReference>